<dbReference type="GO" id="GO:0005829">
    <property type="term" value="C:cytosol"/>
    <property type="evidence" value="ECO:0007669"/>
    <property type="project" value="UniProtKB-ARBA"/>
</dbReference>
<proteinExistence type="inferred from homology"/>
<dbReference type="InterPro" id="IPR018496">
    <property type="entry name" value="PsdUridine_synth_RsuA/RluB_CS"/>
</dbReference>
<dbReference type="SMART" id="SM00363">
    <property type="entry name" value="S4"/>
    <property type="match status" value="1"/>
</dbReference>
<comment type="similarity">
    <text evidence="1 5">Belongs to the pseudouridine synthase RsuA family.</text>
</comment>
<dbReference type="CDD" id="cd00165">
    <property type="entry name" value="S4"/>
    <property type="match status" value="1"/>
</dbReference>
<dbReference type="GO" id="GO:0120159">
    <property type="term" value="F:rRNA pseudouridine synthase activity"/>
    <property type="evidence" value="ECO:0007669"/>
    <property type="project" value="UniProtKB-ARBA"/>
</dbReference>
<evidence type="ECO:0000313" key="7">
    <source>
        <dbReference type="EMBL" id="TRO83806.1"/>
    </source>
</evidence>
<dbReference type="InterPro" id="IPR036986">
    <property type="entry name" value="S4_RNA-bd_sf"/>
</dbReference>
<dbReference type="InterPro" id="IPR020094">
    <property type="entry name" value="TruA/RsuA/RluB/E/F_N"/>
</dbReference>
<evidence type="ECO:0000256" key="3">
    <source>
        <dbReference type="ARBA" id="ARBA00023235"/>
    </source>
</evidence>
<dbReference type="FunFam" id="3.10.290.10:FF:000003">
    <property type="entry name" value="Pseudouridine synthase"/>
    <property type="match status" value="1"/>
</dbReference>
<dbReference type="InterPro" id="IPR002942">
    <property type="entry name" value="S4_RNA-bd"/>
</dbReference>
<evidence type="ECO:0000256" key="1">
    <source>
        <dbReference type="ARBA" id="ARBA00008348"/>
    </source>
</evidence>
<dbReference type="PANTHER" id="PTHR47683">
    <property type="entry name" value="PSEUDOURIDINE SYNTHASE FAMILY PROTEIN-RELATED"/>
    <property type="match status" value="1"/>
</dbReference>
<comment type="caution">
    <text evidence="7">The sequence shown here is derived from an EMBL/GenBank/DDBJ whole genome shotgun (WGS) entry which is preliminary data.</text>
</comment>
<dbReference type="GO" id="GO:0003723">
    <property type="term" value="F:RNA binding"/>
    <property type="evidence" value="ECO:0007669"/>
    <property type="project" value="UniProtKB-KW"/>
</dbReference>
<dbReference type="InterPro" id="IPR000748">
    <property type="entry name" value="PsdUridine_synth_RsuA/RluB/E/F"/>
</dbReference>
<dbReference type="Pfam" id="PF00849">
    <property type="entry name" value="PseudoU_synth_2"/>
    <property type="match status" value="1"/>
</dbReference>
<dbReference type="EC" id="5.4.99.-" evidence="5"/>
<evidence type="ECO:0000256" key="2">
    <source>
        <dbReference type="ARBA" id="ARBA00022884"/>
    </source>
</evidence>
<dbReference type="Proteomes" id="UP000317155">
    <property type="component" value="Unassembled WGS sequence"/>
</dbReference>
<dbReference type="PROSITE" id="PS01149">
    <property type="entry name" value="PSI_RSU"/>
    <property type="match status" value="1"/>
</dbReference>
<reference evidence="7 8" key="1">
    <citation type="submission" date="2019-07" db="EMBL/GenBank/DDBJ databases">
        <title>Insights of Desulfuromonas acetexigens electromicrobiology.</title>
        <authorList>
            <person name="Katuri K."/>
            <person name="Sapireddy V."/>
            <person name="Shaw D.R."/>
            <person name="Saikaly P."/>
        </authorList>
    </citation>
    <scope>NUCLEOTIDE SEQUENCE [LARGE SCALE GENOMIC DNA]</scope>
    <source>
        <strain evidence="7 8">2873</strain>
    </source>
</reference>
<dbReference type="AlphaFoldDB" id="A0A550JKQ9"/>
<dbReference type="InterPro" id="IPR020103">
    <property type="entry name" value="PsdUridine_synth_cat_dom_sf"/>
</dbReference>
<sequence length="237" mass="26713">MKERLQKLIANAGLTSRRQAESWIEAGRVRVNGRPATLGESADPAVDRIEVDGRPLPRGGEVICLLLHKPSGYVTSARDPQGRPVVVELVKEFRERLYPVGRLDLTTSGLLLLTNDGELAQRLTHPRHEVEKTYLARIRGHLAADQARRLESGILLEDGPTAPAKVRVLRSQGSHGWIEISIREGRNRQVRRMFEAVGHPVSRLQRIRLAFLDLGELKPGQYRRLTADEIRRLKELT</sequence>
<evidence type="ECO:0000259" key="6">
    <source>
        <dbReference type="SMART" id="SM00363"/>
    </source>
</evidence>
<dbReference type="CDD" id="cd02870">
    <property type="entry name" value="PseudoU_synth_RsuA_like"/>
    <property type="match status" value="1"/>
</dbReference>
<dbReference type="OrthoDB" id="9807213at2"/>
<dbReference type="InterPro" id="IPR050343">
    <property type="entry name" value="RsuA_PseudoU_synthase"/>
</dbReference>
<dbReference type="Gene3D" id="3.30.70.1560">
    <property type="entry name" value="Alpha-L RNA-binding motif"/>
    <property type="match status" value="1"/>
</dbReference>
<dbReference type="RefSeq" id="WP_092052548.1">
    <property type="nucleotide sequence ID" value="NZ_FOJJ01000001.1"/>
</dbReference>
<keyword evidence="2 4" id="KW-0694">RNA-binding</keyword>
<dbReference type="SUPFAM" id="SSF55174">
    <property type="entry name" value="Alpha-L RNA-binding motif"/>
    <property type="match status" value="1"/>
</dbReference>
<dbReference type="GO" id="GO:0000455">
    <property type="term" value="P:enzyme-directed rRNA pseudouridine synthesis"/>
    <property type="evidence" value="ECO:0007669"/>
    <property type="project" value="UniProtKB-ARBA"/>
</dbReference>
<dbReference type="NCBIfam" id="TIGR00093">
    <property type="entry name" value="pseudouridine synthase"/>
    <property type="match status" value="1"/>
</dbReference>
<dbReference type="InterPro" id="IPR042092">
    <property type="entry name" value="PsdUridine_s_RsuA/RluB/E/F_cat"/>
</dbReference>
<dbReference type="Pfam" id="PF01479">
    <property type="entry name" value="S4"/>
    <property type="match status" value="1"/>
</dbReference>
<evidence type="ECO:0000256" key="4">
    <source>
        <dbReference type="PROSITE-ProRule" id="PRU00182"/>
    </source>
</evidence>
<feature type="domain" description="RNA-binding S4" evidence="6">
    <location>
        <begin position="3"/>
        <end position="64"/>
    </location>
</feature>
<keyword evidence="3 5" id="KW-0413">Isomerase</keyword>
<protein>
    <recommendedName>
        <fullName evidence="5">Pseudouridine synthase</fullName>
        <ecNumber evidence="5">5.4.99.-</ecNumber>
    </recommendedName>
</protein>
<dbReference type="Gene3D" id="3.30.70.580">
    <property type="entry name" value="Pseudouridine synthase I, catalytic domain, N-terminal subdomain"/>
    <property type="match status" value="1"/>
</dbReference>
<gene>
    <name evidence="7" type="ORF">FL622_01075</name>
</gene>
<name>A0A550JKQ9_9BACT</name>
<organism evidence="7 8">
    <name type="scientific">Trichloromonas acetexigens</name>
    <dbReference type="NCBI Taxonomy" id="38815"/>
    <lineage>
        <taxon>Bacteria</taxon>
        <taxon>Pseudomonadati</taxon>
        <taxon>Thermodesulfobacteriota</taxon>
        <taxon>Desulfuromonadia</taxon>
        <taxon>Desulfuromonadales</taxon>
        <taxon>Trichloromonadaceae</taxon>
        <taxon>Trichloromonas</taxon>
    </lineage>
</organism>
<dbReference type="SUPFAM" id="SSF55120">
    <property type="entry name" value="Pseudouridine synthase"/>
    <property type="match status" value="1"/>
</dbReference>
<dbReference type="PANTHER" id="PTHR47683:SF2">
    <property type="entry name" value="RNA-BINDING S4 DOMAIN-CONTAINING PROTEIN"/>
    <property type="match status" value="1"/>
</dbReference>
<dbReference type="InterPro" id="IPR006145">
    <property type="entry name" value="PsdUridine_synth_RsuA/RluA"/>
</dbReference>
<dbReference type="PROSITE" id="PS50889">
    <property type="entry name" value="S4"/>
    <property type="match status" value="1"/>
</dbReference>
<keyword evidence="8" id="KW-1185">Reference proteome</keyword>
<accession>A0A550JKQ9</accession>
<dbReference type="Gene3D" id="3.10.290.10">
    <property type="entry name" value="RNA-binding S4 domain"/>
    <property type="match status" value="1"/>
</dbReference>
<evidence type="ECO:0000256" key="5">
    <source>
        <dbReference type="RuleBase" id="RU003887"/>
    </source>
</evidence>
<evidence type="ECO:0000313" key="8">
    <source>
        <dbReference type="Proteomes" id="UP000317155"/>
    </source>
</evidence>
<dbReference type="EMBL" id="VJVV01000001">
    <property type="protein sequence ID" value="TRO83806.1"/>
    <property type="molecule type" value="Genomic_DNA"/>
</dbReference>
<dbReference type="FunFam" id="3.30.70.1560:FF:000001">
    <property type="entry name" value="Pseudouridine synthase"/>
    <property type="match status" value="1"/>
</dbReference>